<feature type="short sequence motif" description="FFD box" evidence="2">
    <location>
        <begin position="215"/>
        <end position="231"/>
    </location>
</feature>
<dbReference type="GO" id="GO:0000932">
    <property type="term" value="C:P-body"/>
    <property type="evidence" value="ECO:0007669"/>
    <property type="project" value="TreeGrafter"/>
</dbReference>
<gene>
    <name evidence="8" type="ORF">CAEBREN_18035</name>
</gene>
<sequence length="320" mass="35800">MSSSQTPYIGSKISLISKLDIRYEGILYTVDTNDATIALAKVRSYGTEKRPTSNPVAARDDIYEYIIFKASDIKDLIVCDTPKMASVGAGITSDPAIISVSSRSAPASADVSTAGPPSPNSPLAKILTQQRPGRGHHQNFQLNFNTYRSGAGYHQRGYNNYGVPRVYNREKLTFDSDFDFEKANEKFQEVTDDLEKLKVTDDEQPKVNEDNKDESCYDKKSSFFDNISCETLEQAAGKTGRPDWNKERETNQETFGHNSVRYYRRGFGPRAYGGHNGYGGYNNAYQSRSGYNGGYRQNYGGHRRYVTYNNHSNNVAIIGN</sequence>
<dbReference type="PROSITE" id="PS51513">
    <property type="entry name" value="FFD"/>
    <property type="match status" value="1"/>
</dbReference>
<feature type="domain" description="TFG box profile" evidence="6">
    <location>
        <begin position="239"/>
        <end position="259"/>
    </location>
</feature>
<dbReference type="InterPro" id="IPR025762">
    <property type="entry name" value="DFDF"/>
</dbReference>
<dbReference type="Proteomes" id="UP000008068">
    <property type="component" value="Unassembled WGS sequence"/>
</dbReference>
<dbReference type="Pfam" id="PF12701">
    <property type="entry name" value="LSM14"/>
    <property type="match status" value="1"/>
</dbReference>
<dbReference type="InterPro" id="IPR047575">
    <property type="entry name" value="Sm"/>
</dbReference>
<evidence type="ECO:0000259" key="4">
    <source>
        <dbReference type="PROSITE" id="PS51512"/>
    </source>
</evidence>
<dbReference type="OMA" id="PPKEEIY"/>
<feature type="domain" description="FFD box profile" evidence="5">
    <location>
        <begin position="215"/>
        <end position="231"/>
    </location>
</feature>
<dbReference type="SMART" id="SM01271">
    <property type="entry name" value="LSM14"/>
    <property type="match status" value="1"/>
</dbReference>
<dbReference type="OrthoDB" id="21539at2759"/>
<dbReference type="AlphaFoldDB" id="G0MRD0"/>
<dbReference type="InterPro" id="IPR025768">
    <property type="entry name" value="TFG_box"/>
</dbReference>
<dbReference type="PROSITE" id="PS52002">
    <property type="entry name" value="SM"/>
    <property type="match status" value="1"/>
</dbReference>
<dbReference type="Pfam" id="PF09532">
    <property type="entry name" value="FDF"/>
    <property type="match status" value="1"/>
</dbReference>
<dbReference type="GO" id="GO:0034063">
    <property type="term" value="P:stress granule assembly"/>
    <property type="evidence" value="ECO:0007669"/>
    <property type="project" value="TreeGrafter"/>
</dbReference>
<reference evidence="9" key="1">
    <citation type="submission" date="2011-07" db="EMBL/GenBank/DDBJ databases">
        <authorList>
            <consortium name="Caenorhabditis brenneri Sequencing and Analysis Consortium"/>
            <person name="Wilson R.K."/>
        </authorList>
    </citation>
    <scope>NUCLEOTIDE SEQUENCE [LARGE SCALE GENOMIC DNA]</scope>
    <source>
        <strain evidence="9">PB2801</strain>
    </source>
</reference>
<evidence type="ECO:0000256" key="1">
    <source>
        <dbReference type="ARBA" id="ARBA00010415"/>
    </source>
</evidence>
<dbReference type="InterPro" id="IPR019050">
    <property type="entry name" value="FDF_dom"/>
</dbReference>
<dbReference type="HOGENOM" id="CLU_019221_2_0_1"/>
<dbReference type="PANTHER" id="PTHR13586:SF0">
    <property type="entry name" value="TRAILER HITCH, ISOFORM H"/>
    <property type="match status" value="1"/>
</dbReference>
<evidence type="ECO:0000313" key="9">
    <source>
        <dbReference type="Proteomes" id="UP000008068"/>
    </source>
</evidence>
<dbReference type="InterPro" id="IPR010920">
    <property type="entry name" value="LSM_dom_sf"/>
</dbReference>
<feature type="domain" description="DFDF" evidence="4">
    <location>
        <begin position="166"/>
        <end position="202"/>
    </location>
</feature>
<name>G0MRD0_CAEBE</name>
<evidence type="ECO:0000256" key="2">
    <source>
        <dbReference type="PROSITE-ProRule" id="PRU00846"/>
    </source>
</evidence>
<evidence type="ECO:0000259" key="7">
    <source>
        <dbReference type="PROSITE" id="PS52002"/>
    </source>
</evidence>
<evidence type="ECO:0000256" key="3">
    <source>
        <dbReference type="PROSITE-ProRule" id="PRU00869"/>
    </source>
</evidence>
<evidence type="ECO:0000259" key="5">
    <source>
        <dbReference type="PROSITE" id="PS51513"/>
    </source>
</evidence>
<dbReference type="eggNOG" id="KOG1073">
    <property type="taxonomic scope" value="Eukaryota"/>
</dbReference>
<dbReference type="STRING" id="135651.G0MRD0"/>
<dbReference type="PROSITE" id="PS51512">
    <property type="entry name" value="DFDF"/>
    <property type="match status" value="1"/>
</dbReference>
<dbReference type="EMBL" id="GL379808">
    <property type="protein sequence ID" value="EGT42110.1"/>
    <property type="molecule type" value="Genomic_DNA"/>
</dbReference>
<comment type="similarity">
    <text evidence="1">Belongs to the LSM14 family.</text>
</comment>
<dbReference type="SUPFAM" id="SSF50182">
    <property type="entry name" value="Sm-like ribonucleoproteins"/>
    <property type="match status" value="1"/>
</dbReference>
<dbReference type="InterPro" id="IPR025609">
    <property type="entry name" value="Lsm14-like_N"/>
</dbReference>
<keyword evidence="9" id="KW-1185">Reference proteome</keyword>
<dbReference type="GO" id="GO:0033962">
    <property type="term" value="P:P-body assembly"/>
    <property type="evidence" value="ECO:0007669"/>
    <property type="project" value="TreeGrafter"/>
</dbReference>
<proteinExistence type="inferred from homology"/>
<dbReference type="PANTHER" id="PTHR13586">
    <property type="entry name" value="SCD6 PROTEIN-RELATED"/>
    <property type="match status" value="1"/>
</dbReference>
<dbReference type="CDD" id="cd01736">
    <property type="entry name" value="LSm14_N"/>
    <property type="match status" value="1"/>
</dbReference>
<dbReference type="InterPro" id="IPR025761">
    <property type="entry name" value="FFD_box"/>
</dbReference>
<evidence type="ECO:0000313" key="8">
    <source>
        <dbReference type="EMBL" id="EGT42110.1"/>
    </source>
</evidence>
<dbReference type="SMART" id="SM01199">
    <property type="entry name" value="FDF"/>
    <property type="match status" value="1"/>
</dbReference>
<protein>
    <submittedName>
        <fullName evidence="8">Uncharacterized protein</fullName>
    </submittedName>
</protein>
<feature type="short sequence motif" description="TFG box" evidence="3">
    <location>
        <begin position="239"/>
        <end position="259"/>
    </location>
</feature>
<dbReference type="InParanoid" id="G0MRD0"/>
<dbReference type="Gene3D" id="2.30.30.100">
    <property type="match status" value="1"/>
</dbReference>
<evidence type="ECO:0000259" key="6">
    <source>
        <dbReference type="PROSITE" id="PS51536"/>
    </source>
</evidence>
<accession>G0MRD0</accession>
<dbReference type="PROSITE" id="PS51536">
    <property type="entry name" value="TFG"/>
    <property type="match status" value="1"/>
</dbReference>
<dbReference type="GO" id="GO:0003729">
    <property type="term" value="F:mRNA binding"/>
    <property type="evidence" value="ECO:0007669"/>
    <property type="project" value="TreeGrafter"/>
</dbReference>
<organism evidence="9">
    <name type="scientific">Caenorhabditis brenneri</name>
    <name type="common">Nematode worm</name>
    <dbReference type="NCBI Taxonomy" id="135651"/>
    <lineage>
        <taxon>Eukaryota</taxon>
        <taxon>Metazoa</taxon>
        <taxon>Ecdysozoa</taxon>
        <taxon>Nematoda</taxon>
        <taxon>Chromadorea</taxon>
        <taxon>Rhabditida</taxon>
        <taxon>Rhabditina</taxon>
        <taxon>Rhabditomorpha</taxon>
        <taxon>Rhabditoidea</taxon>
        <taxon>Rhabditidae</taxon>
        <taxon>Peloderinae</taxon>
        <taxon>Caenorhabditis</taxon>
    </lineage>
</organism>
<feature type="domain" description="Sm" evidence="7">
    <location>
        <begin position="1"/>
        <end position="82"/>
    </location>
</feature>